<evidence type="ECO:0000313" key="5">
    <source>
        <dbReference type="EMBL" id="GLT24555.1"/>
    </source>
</evidence>
<feature type="domain" description="CBS" evidence="4">
    <location>
        <begin position="275"/>
        <end position="333"/>
    </location>
</feature>
<keyword evidence="3" id="KW-0472">Membrane</keyword>
<gene>
    <name evidence="5" type="ORF">GCM10007933_40370</name>
</gene>
<dbReference type="InterPro" id="IPR000644">
    <property type="entry name" value="CBS_dom"/>
</dbReference>
<dbReference type="EMBL" id="BSPX01000104">
    <property type="protein sequence ID" value="GLT24555.1"/>
    <property type="molecule type" value="Genomic_DNA"/>
</dbReference>
<feature type="transmembrane region" description="Helical" evidence="3">
    <location>
        <begin position="182"/>
        <end position="203"/>
    </location>
</feature>
<dbReference type="PANTHER" id="PTHR33741">
    <property type="entry name" value="TRANSMEMBRANE PROTEIN DDB_G0269096-RELATED"/>
    <property type="match status" value="1"/>
</dbReference>
<comment type="caution">
    <text evidence="5">The sequence shown here is derived from an EMBL/GenBank/DDBJ whole genome shotgun (WGS) entry which is preliminary data.</text>
</comment>
<dbReference type="RefSeq" id="WP_284189718.1">
    <property type="nucleotide sequence ID" value="NZ_BSPX01000104.1"/>
</dbReference>
<keyword evidence="1" id="KW-0129">CBS domain</keyword>
<dbReference type="InterPro" id="IPR007065">
    <property type="entry name" value="HPP"/>
</dbReference>
<evidence type="ECO:0000256" key="2">
    <source>
        <dbReference type="SAM" id="MobiDB-lite"/>
    </source>
</evidence>
<keyword evidence="3" id="KW-1133">Transmembrane helix</keyword>
<keyword evidence="6" id="KW-1185">Reference proteome</keyword>
<evidence type="ECO:0000259" key="4">
    <source>
        <dbReference type="PROSITE" id="PS51371"/>
    </source>
</evidence>
<dbReference type="PROSITE" id="PS51371">
    <property type="entry name" value="CBS"/>
    <property type="match status" value="2"/>
</dbReference>
<reference evidence="6" key="1">
    <citation type="journal article" date="2019" name="Int. J. Syst. Evol. Microbiol.">
        <title>The Global Catalogue of Microorganisms (GCM) 10K type strain sequencing project: providing services to taxonomists for standard genome sequencing and annotation.</title>
        <authorList>
            <consortium name="The Broad Institute Genomics Platform"/>
            <consortium name="The Broad Institute Genome Sequencing Center for Infectious Disease"/>
            <person name="Wu L."/>
            <person name="Ma J."/>
        </authorList>
    </citation>
    <scope>NUCLEOTIDE SEQUENCE [LARGE SCALE GENOMIC DNA]</scope>
    <source>
        <strain evidence="6">NBRC 102407</strain>
    </source>
</reference>
<accession>A0ABQ6FIZ4</accession>
<dbReference type="SMART" id="SM00116">
    <property type="entry name" value="CBS"/>
    <property type="match status" value="2"/>
</dbReference>
<feature type="domain" description="CBS" evidence="4">
    <location>
        <begin position="360"/>
        <end position="418"/>
    </location>
</feature>
<dbReference type="Gene3D" id="3.10.580.10">
    <property type="entry name" value="CBS-domain"/>
    <property type="match status" value="1"/>
</dbReference>
<organism evidence="5 6">
    <name type="scientific">Zoogloea oryzae</name>
    <dbReference type="NCBI Taxonomy" id="310767"/>
    <lineage>
        <taxon>Bacteria</taxon>
        <taxon>Pseudomonadati</taxon>
        <taxon>Pseudomonadota</taxon>
        <taxon>Betaproteobacteria</taxon>
        <taxon>Rhodocyclales</taxon>
        <taxon>Zoogloeaceae</taxon>
        <taxon>Zoogloea</taxon>
    </lineage>
</organism>
<dbReference type="PANTHER" id="PTHR33741:SF5">
    <property type="entry name" value="TRANSMEMBRANE PROTEIN DDB_G0269096-RELATED"/>
    <property type="match status" value="1"/>
</dbReference>
<evidence type="ECO:0000256" key="3">
    <source>
        <dbReference type="SAM" id="Phobius"/>
    </source>
</evidence>
<feature type="transmembrane region" description="Helical" evidence="3">
    <location>
        <begin position="90"/>
        <end position="106"/>
    </location>
</feature>
<feature type="region of interest" description="Disordered" evidence="2">
    <location>
        <begin position="1"/>
        <end position="34"/>
    </location>
</feature>
<dbReference type="SUPFAM" id="SSF54631">
    <property type="entry name" value="CBS-domain pair"/>
    <property type="match status" value="1"/>
</dbReference>
<feature type="transmembrane region" description="Helical" evidence="3">
    <location>
        <begin position="136"/>
        <end position="152"/>
    </location>
</feature>
<dbReference type="InterPro" id="IPR058581">
    <property type="entry name" value="TM_HPP"/>
</dbReference>
<keyword evidence="3" id="KW-0812">Transmembrane</keyword>
<proteinExistence type="predicted"/>
<dbReference type="Pfam" id="PF00571">
    <property type="entry name" value="CBS"/>
    <property type="match status" value="2"/>
</dbReference>
<dbReference type="Pfam" id="PF04982">
    <property type="entry name" value="TM_HPP"/>
    <property type="match status" value="1"/>
</dbReference>
<name>A0ABQ6FIZ4_9RHOO</name>
<evidence type="ECO:0000313" key="6">
    <source>
        <dbReference type="Proteomes" id="UP001157167"/>
    </source>
</evidence>
<evidence type="ECO:0000256" key="1">
    <source>
        <dbReference type="PROSITE-ProRule" id="PRU00703"/>
    </source>
</evidence>
<feature type="transmembrane region" description="Helical" evidence="3">
    <location>
        <begin position="65"/>
        <end position="84"/>
    </location>
</feature>
<protein>
    <submittedName>
        <fullName evidence="5">Membrane protein</fullName>
    </submittedName>
</protein>
<dbReference type="InterPro" id="IPR046342">
    <property type="entry name" value="CBS_dom_sf"/>
</dbReference>
<sequence length="432" mass="45853">MSATNRRSDQTHIKADRRQARQTAGSTGHPQAMPSVRQALHDFARRYLFADAAPISPPERHRSTLAALLGVMIFEGVLYVLPVSPEARRLLAPLGATSVILFVLPHSPLAQPWSVMGGLLLPALVGFASGHWLPNAYLAVGAAVGVSVWLMARLRCIHPPGGAMAIVMATAAAQGLDAVTSLGAAASNVVAMLMAATAVNNLIPGRRYPLCSPPTAAPRPARPSPAGIRQPDIAAALEEIDAYLDVSEDDLTQVFQRAARHAFHRHVLLTCGDVMTPAPVSVEFATELNEAWRLMNRHNLALLPVIDRSRRVIGLLRLEDFLRHVEPDSARGIGDNVRRLLRPTPGSHSDKPEVAGQIMLTPGLGLKRVNTTDGIAVAAHLLGAGGQAGVPVVDDDGRLAGLITPATMTAVLLQHEALDYVRGDDGIASPAI</sequence>
<feature type="compositionally biased region" description="Basic and acidic residues" evidence="2">
    <location>
        <begin position="1"/>
        <end position="19"/>
    </location>
</feature>
<dbReference type="Proteomes" id="UP001157167">
    <property type="component" value="Unassembled WGS sequence"/>
</dbReference>